<keyword evidence="12" id="KW-0969">Cilium</keyword>
<evidence type="ECO:0000313" key="12">
    <source>
        <dbReference type="EMBL" id="QTH21882.1"/>
    </source>
</evidence>
<dbReference type="PANTHER" id="PTHR35091">
    <property type="entry name" value="FLAGELLAR PROTEIN FLIL"/>
    <property type="match status" value="1"/>
</dbReference>
<evidence type="ECO:0000256" key="5">
    <source>
        <dbReference type="ARBA" id="ARBA00022500"/>
    </source>
</evidence>
<comment type="subcellular location">
    <subcellularLocation>
        <location evidence="10">Cell inner membrane</location>
    </subcellularLocation>
    <subcellularLocation>
        <location evidence="2">Cell membrane</location>
        <topology evidence="2">Single-pass membrane protein</topology>
    </subcellularLocation>
</comment>
<keyword evidence="12" id="KW-0966">Cell projection</keyword>
<dbReference type="OMA" id="MDNVARN"/>
<evidence type="ECO:0000313" key="13">
    <source>
        <dbReference type="Proteomes" id="UP000664914"/>
    </source>
</evidence>
<accession>A0A975HE08</accession>
<dbReference type="EMBL" id="CP059319">
    <property type="protein sequence ID" value="QTH21882.1"/>
    <property type="molecule type" value="Genomic_DNA"/>
</dbReference>
<organism evidence="12 13">
    <name type="scientific">Rhizorhabdus wittichii</name>
    <dbReference type="NCBI Taxonomy" id="160791"/>
    <lineage>
        <taxon>Bacteria</taxon>
        <taxon>Pseudomonadati</taxon>
        <taxon>Pseudomonadota</taxon>
        <taxon>Alphaproteobacteria</taxon>
        <taxon>Sphingomonadales</taxon>
        <taxon>Sphingomonadaceae</taxon>
        <taxon>Rhizorhabdus</taxon>
    </lineage>
</organism>
<dbReference type="Proteomes" id="UP000664914">
    <property type="component" value="Chromosome"/>
</dbReference>
<keyword evidence="9 10" id="KW-0472">Membrane</keyword>
<keyword evidence="4" id="KW-1003">Cell membrane</keyword>
<evidence type="ECO:0000256" key="9">
    <source>
        <dbReference type="ARBA" id="ARBA00023136"/>
    </source>
</evidence>
<dbReference type="GO" id="GO:0006935">
    <property type="term" value="P:chemotaxis"/>
    <property type="evidence" value="ECO:0007669"/>
    <property type="project" value="UniProtKB-KW"/>
</dbReference>
<dbReference type="GO" id="GO:0005886">
    <property type="term" value="C:plasma membrane"/>
    <property type="evidence" value="ECO:0007669"/>
    <property type="project" value="UniProtKB-SubCell"/>
</dbReference>
<feature type="region of interest" description="Disordered" evidence="11">
    <location>
        <begin position="50"/>
        <end position="89"/>
    </location>
</feature>
<evidence type="ECO:0000256" key="8">
    <source>
        <dbReference type="ARBA" id="ARBA00022989"/>
    </source>
</evidence>
<evidence type="ECO:0000256" key="3">
    <source>
        <dbReference type="ARBA" id="ARBA00008281"/>
    </source>
</evidence>
<evidence type="ECO:0000256" key="4">
    <source>
        <dbReference type="ARBA" id="ARBA00022475"/>
    </source>
</evidence>
<keyword evidence="5 10" id="KW-0145">Chemotaxis</keyword>
<keyword evidence="6 10" id="KW-0812">Transmembrane</keyword>
<evidence type="ECO:0000256" key="6">
    <source>
        <dbReference type="ARBA" id="ARBA00022692"/>
    </source>
</evidence>
<dbReference type="GO" id="GO:0009425">
    <property type="term" value="C:bacterial-type flagellum basal body"/>
    <property type="evidence" value="ECO:0007669"/>
    <property type="project" value="InterPro"/>
</dbReference>
<evidence type="ECO:0000256" key="10">
    <source>
        <dbReference type="RuleBase" id="RU364125"/>
    </source>
</evidence>
<reference evidence="12" key="2">
    <citation type="submission" date="2021-04" db="EMBL/GenBank/DDBJ databases">
        <title>Isolation and genomic analysis of the ibuprofen-degrading bacterium Sphingomonas strain MPO218.</title>
        <authorList>
            <person name="Aulestia M."/>
            <person name="Flores A."/>
            <person name="Mangas E.L."/>
            <person name="Perez-Pulido A.J."/>
            <person name="Santero E."/>
            <person name="Camacho E.M."/>
        </authorList>
    </citation>
    <scope>NUCLEOTIDE SEQUENCE</scope>
    <source>
        <strain evidence="12">MPO218</strain>
    </source>
</reference>
<keyword evidence="7 10" id="KW-0283">Flagellar rotation</keyword>
<reference evidence="12" key="1">
    <citation type="submission" date="2020-07" db="EMBL/GenBank/DDBJ databases">
        <authorList>
            <person name="Camacho E."/>
        </authorList>
    </citation>
    <scope>NUCLEOTIDE SEQUENCE</scope>
    <source>
        <strain evidence="12">MPO218</strain>
    </source>
</reference>
<keyword evidence="8 10" id="KW-1133">Transmembrane helix</keyword>
<protein>
    <recommendedName>
        <fullName evidence="10">Flagellar protein FliL</fullName>
    </recommendedName>
</protein>
<comment type="function">
    <text evidence="1 10">Controls the rotational direction of flagella during chemotaxis.</text>
</comment>
<keyword evidence="10" id="KW-0997">Cell inner membrane</keyword>
<comment type="similarity">
    <text evidence="3 10">Belongs to the FliL family.</text>
</comment>
<evidence type="ECO:0000256" key="1">
    <source>
        <dbReference type="ARBA" id="ARBA00002254"/>
    </source>
</evidence>
<dbReference type="Pfam" id="PF03748">
    <property type="entry name" value="FliL"/>
    <property type="match status" value="1"/>
</dbReference>
<dbReference type="RefSeq" id="WP_011952136.1">
    <property type="nucleotide sequence ID" value="NZ_CP059319.1"/>
</dbReference>
<evidence type="ECO:0000256" key="7">
    <source>
        <dbReference type="ARBA" id="ARBA00022779"/>
    </source>
</evidence>
<keyword evidence="12" id="KW-0282">Flagellum</keyword>
<feature type="transmembrane region" description="Helical" evidence="10">
    <location>
        <begin position="21"/>
        <end position="43"/>
    </location>
</feature>
<sequence>MSAAAAPAAEAPKKPGKMKGILVMLVVALLFAGIGVGAGLYAAGAGLAGGHAKPAEDPNAPKLVPKPGAETGGHGEKKTLPMGLETDASPDPTKYKATFYTFEQPFTSNLRDSDGFSQVGLGVSTYYDQKVLDNLKDNEMPIRSAILMVMAQQDSFTISTPEGKVKLQKDLKAAINDVLRQRTGFGGIDNVYFTSMVVQ</sequence>
<proteinExistence type="inferred from homology"/>
<gene>
    <name evidence="12" type="ORF">HRJ34_26940</name>
</gene>
<evidence type="ECO:0000256" key="2">
    <source>
        <dbReference type="ARBA" id="ARBA00004162"/>
    </source>
</evidence>
<dbReference type="AlphaFoldDB" id="A0A975HE08"/>
<dbReference type="InterPro" id="IPR005503">
    <property type="entry name" value="FliL"/>
</dbReference>
<dbReference type="PANTHER" id="PTHR35091:SF2">
    <property type="entry name" value="FLAGELLAR PROTEIN FLIL"/>
    <property type="match status" value="1"/>
</dbReference>
<name>A0A975HE08_9SPHN</name>
<evidence type="ECO:0000256" key="11">
    <source>
        <dbReference type="SAM" id="MobiDB-lite"/>
    </source>
</evidence>
<dbReference type="GO" id="GO:0071978">
    <property type="term" value="P:bacterial-type flagellum-dependent swarming motility"/>
    <property type="evidence" value="ECO:0007669"/>
    <property type="project" value="TreeGrafter"/>
</dbReference>